<reference evidence="5" key="1">
    <citation type="journal article" date="2014" name="Int. J. Syst. Evol. Microbiol.">
        <title>Complete genome of a new Firmicutes species belonging to the dominant human colonic microbiota ('Ruminococcus bicirculans') reveals two chromosomes and a selective capacity to utilize plant glucans.</title>
        <authorList>
            <consortium name="NISC Comparative Sequencing Program"/>
            <person name="Wegmann U."/>
            <person name="Louis P."/>
            <person name="Goesmann A."/>
            <person name="Henrissat B."/>
            <person name="Duncan S.H."/>
            <person name="Flint H.J."/>
        </authorList>
    </citation>
    <scope>NUCLEOTIDE SEQUENCE</scope>
    <source>
        <strain evidence="5">VKM B-1499</strain>
    </source>
</reference>
<organism evidence="5 6">
    <name type="scientific">Brevundimonas intermedia</name>
    <dbReference type="NCBI Taxonomy" id="74315"/>
    <lineage>
        <taxon>Bacteria</taxon>
        <taxon>Pseudomonadati</taxon>
        <taxon>Pseudomonadota</taxon>
        <taxon>Alphaproteobacteria</taxon>
        <taxon>Caulobacterales</taxon>
        <taxon>Caulobacteraceae</taxon>
        <taxon>Brevundimonas</taxon>
    </lineage>
</organism>
<evidence type="ECO:0000313" key="6">
    <source>
        <dbReference type="Proteomes" id="UP001143509"/>
    </source>
</evidence>
<evidence type="ECO:0000256" key="1">
    <source>
        <dbReference type="ARBA" id="ARBA00003565"/>
    </source>
</evidence>
<comment type="function">
    <text evidence="1">May be required for disulfide bond formation in some proteins.</text>
</comment>
<feature type="domain" description="Thioredoxin" evidence="4">
    <location>
        <begin position="12"/>
        <end position="199"/>
    </location>
</feature>
<dbReference type="CDD" id="cd02972">
    <property type="entry name" value="DsbA_family"/>
    <property type="match status" value="1"/>
</dbReference>
<comment type="caution">
    <text evidence="5">The sequence shown here is derived from an EMBL/GenBank/DDBJ whole genome shotgun (WGS) entry which is preliminary data.</text>
</comment>
<dbReference type="PROSITE" id="PS51352">
    <property type="entry name" value="THIOREDOXIN_2"/>
    <property type="match status" value="1"/>
</dbReference>
<dbReference type="SUPFAM" id="SSF52833">
    <property type="entry name" value="Thioredoxin-like"/>
    <property type="match status" value="1"/>
</dbReference>
<dbReference type="InterPro" id="IPR013766">
    <property type="entry name" value="Thioredoxin_domain"/>
</dbReference>
<feature type="signal peptide" evidence="3">
    <location>
        <begin position="1"/>
        <end position="22"/>
    </location>
</feature>
<feature type="chain" id="PRO_5045678541" description="Thioredoxin domain-containing protein" evidence="3">
    <location>
        <begin position="23"/>
        <end position="200"/>
    </location>
</feature>
<dbReference type="Gene3D" id="3.40.30.10">
    <property type="entry name" value="Glutaredoxin"/>
    <property type="match status" value="1"/>
</dbReference>
<accession>A0ABQ5T5T4</accession>
<dbReference type="InterPro" id="IPR012336">
    <property type="entry name" value="Thioredoxin-like_fold"/>
</dbReference>
<dbReference type="PANTHER" id="PTHR13887">
    <property type="entry name" value="GLUTATHIONE S-TRANSFERASE KAPPA"/>
    <property type="match status" value="1"/>
</dbReference>
<reference evidence="5" key="2">
    <citation type="submission" date="2023-01" db="EMBL/GenBank/DDBJ databases">
        <authorList>
            <person name="Sun Q."/>
            <person name="Evtushenko L."/>
        </authorList>
    </citation>
    <scope>NUCLEOTIDE SEQUENCE</scope>
    <source>
        <strain evidence="5">VKM B-1499</strain>
    </source>
</reference>
<dbReference type="RefSeq" id="WP_271163532.1">
    <property type="nucleotide sequence ID" value="NZ_BSFD01000001.1"/>
</dbReference>
<sequence length="200" mass="20876">MIRRAVLTFALLTAALAGPAFAAEPPPPVTAQDHVLGRADAPVTVIEYASFTCSHCADFHNEVLPAFKAKYIDTGKVRLVHRNLPTAPANVAAAAAAVAICAAPGRYFDVAEVFMRDQANLRTTGAKPWFDAGVAASGKTREQIETCLSDPATGAALQAQIEGAQQAGVAGTPSFFVNGKPVAEHTLEALSAAVDPLLRR</sequence>
<gene>
    <name evidence="5" type="ORF">GCM10017620_01140</name>
</gene>
<dbReference type="Pfam" id="PF13462">
    <property type="entry name" value="Thioredoxin_4"/>
    <property type="match status" value="1"/>
</dbReference>
<dbReference type="EMBL" id="BSFD01000001">
    <property type="protein sequence ID" value="GLK47141.1"/>
    <property type="molecule type" value="Genomic_DNA"/>
</dbReference>
<keyword evidence="6" id="KW-1185">Reference proteome</keyword>
<keyword evidence="3" id="KW-0732">Signal</keyword>
<comment type="similarity">
    <text evidence="2">Belongs to the thioredoxin family. DsbA subfamily.</text>
</comment>
<protein>
    <recommendedName>
        <fullName evidence="4">Thioredoxin domain-containing protein</fullName>
    </recommendedName>
</protein>
<evidence type="ECO:0000313" key="5">
    <source>
        <dbReference type="EMBL" id="GLK47141.1"/>
    </source>
</evidence>
<evidence type="ECO:0000256" key="2">
    <source>
        <dbReference type="ARBA" id="ARBA00005791"/>
    </source>
</evidence>
<evidence type="ECO:0000256" key="3">
    <source>
        <dbReference type="SAM" id="SignalP"/>
    </source>
</evidence>
<dbReference type="Proteomes" id="UP001143509">
    <property type="component" value="Unassembled WGS sequence"/>
</dbReference>
<dbReference type="PANTHER" id="PTHR13887:SF56">
    <property type="entry name" value="THIOREDOXIN-LIKE REDUCTASE RV2466C"/>
    <property type="match status" value="1"/>
</dbReference>
<proteinExistence type="inferred from homology"/>
<name>A0ABQ5T5T4_9CAUL</name>
<dbReference type="InterPro" id="IPR036249">
    <property type="entry name" value="Thioredoxin-like_sf"/>
</dbReference>
<evidence type="ECO:0000259" key="4">
    <source>
        <dbReference type="PROSITE" id="PS51352"/>
    </source>
</evidence>